<dbReference type="AlphaFoldDB" id="A0AAE1MNM8"/>
<dbReference type="SUPFAM" id="SSF52540">
    <property type="entry name" value="P-loop containing nucleoside triphosphate hydrolases"/>
    <property type="match status" value="1"/>
</dbReference>
<dbReference type="PANTHER" id="PTHR11017">
    <property type="entry name" value="LEUCINE-RICH REPEAT-CONTAINING PROTEIN"/>
    <property type="match status" value="1"/>
</dbReference>
<dbReference type="GO" id="GO:0061809">
    <property type="term" value="F:NAD+ nucleosidase activity, cyclic ADP-ribose generating"/>
    <property type="evidence" value="ECO:0007669"/>
    <property type="project" value="UniProtKB-EC"/>
</dbReference>
<evidence type="ECO:0000313" key="10">
    <source>
        <dbReference type="Proteomes" id="UP001293593"/>
    </source>
</evidence>
<keyword evidence="5" id="KW-0611">Plant defense</keyword>
<evidence type="ECO:0000256" key="2">
    <source>
        <dbReference type="ARBA" id="ARBA00022614"/>
    </source>
</evidence>
<dbReference type="FunFam" id="3.80.10.10:FF:000386">
    <property type="entry name" value="Disease resistance protein RPS4"/>
    <property type="match status" value="1"/>
</dbReference>
<dbReference type="PANTHER" id="PTHR11017:SF479">
    <property type="entry name" value="DISEASE RESISTANCE PROTEIN (TIR-NBS-LRR CLASS) FAMILY"/>
    <property type="match status" value="1"/>
</dbReference>
<dbReference type="InterPro" id="IPR032675">
    <property type="entry name" value="LRR_dom_sf"/>
</dbReference>
<evidence type="ECO:0000259" key="8">
    <source>
        <dbReference type="PROSITE" id="PS50104"/>
    </source>
</evidence>
<dbReference type="EMBL" id="JAWXYG010000007">
    <property type="protein sequence ID" value="KAK4267281.1"/>
    <property type="molecule type" value="Genomic_DNA"/>
</dbReference>
<dbReference type="InterPro" id="IPR035897">
    <property type="entry name" value="Toll_tir_struct_dom_sf"/>
</dbReference>
<keyword evidence="4" id="KW-0378">Hydrolase</keyword>
<accession>A0AAE1MNM8</accession>
<sequence>MASLSQFSRIKHDVFISFCGTDTRSGFLSHLRKELRHKQIGAFLDDDDDKIERGGDVILSPELSTGIEESFVSLVIFSKNYASSTWCLKQLVKIMECKDRYQQIVIPVFYNIDPSDVRHQKGSYADALAQHDDSNYYKEELPNWKHALTKSANLSGFHSLKYGDEARLIEEIAKSVSNKLNTVYQSDFTDLVGIDERIADLESLMGQGLDDVRVIGIWGMGGIGKTTIAAAMFNRLCSEYEGCSFSANVREESKERGIIYVKNTILSALLKENDLHIGTPYGIPSYVKRRLLRKKVLVVLDDINDLDQLENLVGAFDCFGSGSRIIITTRDKEVLGRKVDKIYEVKPLDCEKALQLFNMNAFKQRFLDMEWTELSRRMVEYAKGLPLALKVLGSFLHGKTKEEWKSQLKKLEKKPFKKIHDLLRLSYNSLDRQQKEIFLYIACLFKGYLYREIIALLDACGFTTTIELKVLRDKALITEVINLVSKKPIVSMHDLIQEVGWEIVREESIKDPGKRSRLWDPDESYEVLKNNKGTEAIQSISLDMSTTGDLSLNPQVFARMHKLKFLKIFTHISSLEARVHLPQGLQFLPNELRILLWQNYPLKFLPPTFSAENLVQLVMNYSNVEKLWDGVVPLVNLKKFDLRHSQNLLALPDFSTANNLESVSVFSCKNLHLVHPSILSLQKLESLDISYCEKLTSLVSDVPLKSLRALRLASCSRLKKFSVTSENMRELDLSETAIEELPLSLGCLSQLETFSLWHCKSLKQLPNNLVGLRSLRYLKVTGCMKLQSLPELPPSVEILWASDCSSLANVPVSTDPLNTNVKEIRLANCMNLDETLLNDIGWNIHTKLLNHYEFERVSSSEDQENNQIDDVYIRTGGIYPGSKVPSWFKYRTSHQASITVSLQFNIPEAFIFCVILSQFPLSSFLISITVDCFMENNNGDQRLHVKSFDLVLPGTELNSDHVCLFYVQLSGFMNGRVEESRESYEHKLSFEFSAQSEVEQEEEDKEIVIKGCGVYPIYTLQGCDHELRPVPSLLEAREAIDDPESSDDEKKDEEEVVSVAQKSNGYIFPPLPIETWKEASQGLKDLLNL</sequence>
<dbReference type="SMART" id="SM00255">
    <property type="entry name" value="TIR"/>
    <property type="match status" value="1"/>
</dbReference>
<reference evidence="9" key="1">
    <citation type="submission" date="2023-10" db="EMBL/GenBank/DDBJ databases">
        <title>Chromosome-level genome of the transformable northern wattle, Acacia crassicarpa.</title>
        <authorList>
            <person name="Massaro I."/>
            <person name="Sinha N.R."/>
            <person name="Poethig S."/>
            <person name="Leichty A.R."/>
        </authorList>
    </citation>
    <scope>NUCLEOTIDE SEQUENCE</scope>
    <source>
        <strain evidence="9">Acra3RX</strain>
        <tissue evidence="9">Leaf</tissue>
    </source>
</reference>
<dbReference type="InterPro" id="IPR036390">
    <property type="entry name" value="WH_DNA-bd_sf"/>
</dbReference>
<proteinExistence type="predicted"/>
<keyword evidence="3" id="KW-0677">Repeat</keyword>
<keyword evidence="10" id="KW-1185">Reference proteome</keyword>
<evidence type="ECO:0000256" key="7">
    <source>
        <dbReference type="ARBA" id="ARBA00047304"/>
    </source>
</evidence>
<dbReference type="GO" id="GO:0007165">
    <property type="term" value="P:signal transduction"/>
    <property type="evidence" value="ECO:0007669"/>
    <property type="project" value="InterPro"/>
</dbReference>
<comment type="caution">
    <text evidence="9">The sequence shown here is derived from an EMBL/GenBank/DDBJ whole genome shotgun (WGS) entry which is preliminary data.</text>
</comment>
<dbReference type="Pfam" id="PF00931">
    <property type="entry name" value="NB-ARC"/>
    <property type="match status" value="1"/>
</dbReference>
<dbReference type="Pfam" id="PF20160">
    <property type="entry name" value="C-JID"/>
    <property type="match status" value="1"/>
</dbReference>
<dbReference type="FunFam" id="3.40.50.10140:FF:000007">
    <property type="entry name" value="Disease resistance protein (TIR-NBS-LRR class)"/>
    <property type="match status" value="1"/>
</dbReference>
<gene>
    <name evidence="9" type="ORF">QN277_024081</name>
</gene>
<evidence type="ECO:0000256" key="3">
    <source>
        <dbReference type="ARBA" id="ARBA00022737"/>
    </source>
</evidence>
<dbReference type="InterPro" id="IPR058192">
    <property type="entry name" value="WHD_ROQ1-like"/>
</dbReference>
<organism evidence="9 10">
    <name type="scientific">Acacia crassicarpa</name>
    <name type="common">northern wattle</name>
    <dbReference type="NCBI Taxonomy" id="499986"/>
    <lineage>
        <taxon>Eukaryota</taxon>
        <taxon>Viridiplantae</taxon>
        <taxon>Streptophyta</taxon>
        <taxon>Embryophyta</taxon>
        <taxon>Tracheophyta</taxon>
        <taxon>Spermatophyta</taxon>
        <taxon>Magnoliopsida</taxon>
        <taxon>eudicotyledons</taxon>
        <taxon>Gunneridae</taxon>
        <taxon>Pentapetalae</taxon>
        <taxon>rosids</taxon>
        <taxon>fabids</taxon>
        <taxon>Fabales</taxon>
        <taxon>Fabaceae</taxon>
        <taxon>Caesalpinioideae</taxon>
        <taxon>mimosoid clade</taxon>
        <taxon>Acacieae</taxon>
        <taxon>Acacia</taxon>
    </lineage>
</organism>
<dbReference type="InterPro" id="IPR044974">
    <property type="entry name" value="Disease_R_plants"/>
</dbReference>
<dbReference type="InterPro" id="IPR045344">
    <property type="entry name" value="C-JID"/>
</dbReference>
<dbReference type="InterPro" id="IPR000157">
    <property type="entry name" value="TIR_dom"/>
</dbReference>
<evidence type="ECO:0000256" key="4">
    <source>
        <dbReference type="ARBA" id="ARBA00022801"/>
    </source>
</evidence>
<dbReference type="SUPFAM" id="SSF52058">
    <property type="entry name" value="L domain-like"/>
    <property type="match status" value="1"/>
</dbReference>
<dbReference type="GO" id="GO:0043531">
    <property type="term" value="F:ADP binding"/>
    <property type="evidence" value="ECO:0007669"/>
    <property type="project" value="InterPro"/>
</dbReference>
<protein>
    <recommendedName>
        <fullName evidence="1">ADP-ribosyl cyclase/cyclic ADP-ribose hydrolase</fullName>
        <ecNumber evidence="1">3.2.2.6</ecNumber>
    </recommendedName>
</protein>
<dbReference type="SUPFAM" id="SSF52200">
    <property type="entry name" value="Toll/Interleukin receptor TIR domain"/>
    <property type="match status" value="1"/>
</dbReference>
<dbReference type="GO" id="GO:0006952">
    <property type="term" value="P:defense response"/>
    <property type="evidence" value="ECO:0007669"/>
    <property type="project" value="UniProtKB-KW"/>
</dbReference>
<dbReference type="InterPro" id="IPR027417">
    <property type="entry name" value="P-loop_NTPase"/>
</dbReference>
<dbReference type="InterPro" id="IPR002182">
    <property type="entry name" value="NB-ARC"/>
</dbReference>
<keyword evidence="2" id="KW-0433">Leucine-rich repeat</keyword>
<dbReference type="Gene3D" id="3.80.10.10">
    <property type="entry name" value="Ribonuclease Inhibitor"/>
    <property type="match status" value="2"/>
</dbReference>
<dbReference type="PROSITE" id="PS50104">
    <property type="entry name" value="TIR"/>
    <property type="match status" value="1"/>
</dbReference>
<dbReference type="Pfam" id="PF01582">
    <property type="entry name" value="TIR"/>
    <property type="match status" value="1"/>
</dbReference>
<dbReference type="Gene3D" id="3.40.50.10140">
    <property type="entry name" value="Toll/interleukin-1 receptor homology (TIR) domain"/>
    <property type="match status" value="1"/>
</dbReference>
<name>A0AAE1MNM8_9FABA</name>
<comment type="catalytic activity">
    <reaction evidence="7">
        <text>NAD(+) + H2O = ADP-D-ribose + nicotinamide + H(+)</text>
        <dbReference type="Rhea" id="RHEA:16301"/>
        <dbReference type="ChEBI" id="CHEBI:15377"/>
        <dbReference type="ChEBI" id="CHEBI:15378"/>
        <dbReference type="ChEBI" id="CHEBI:17154"/>
        <dbReference type="ChEBI" id="CHEBI:57540"/>
        <dbReference type="ChEBI" id="CHEBI:57967"/>
        <dbReference type="EC" id="3.2.2.6"/>
    </reaction>
    <physiologicalReaction direction="left-to-right" evidence="7">
        <dbReference type="Rhea" id="RHEA:16302"/>
    </physiologicalReaction>
</comment>
<dbReference type="Gene3D" id="3.40.50.300">
    <property type="entry name" value="P-loop containing nucleotide triphosphate hydrolases"/>
    <property type="match status" value="1"/>
</dbReference>
<dbReference type="EC" id="3.2.2.6" evidence="1"/>
<feature type="domain" description="TIR" evidence="8">
    <location>
        <begin position="10"/>
        <end position="180"/>
    </location>
</feature>
<dbReference type="Proteomes" id="UP001293593">
    <property type="component" value="Unassembled WGS sequence"/>
</dbReference>
<evidence type="ECO:0000256" key="6">
    <source>
        <dbReference type="ARBA" id="ARBA00023027"/>
    </source>
</evidence>
<evidence type="ECO:0000313" key="9">
    <source>
        <dbReference type="EMBL" id="KAK4267281.1"/>
    </source>
</evidence>
<dbReference type="Pfam" id="PF23282">
    <property type="entry name" value="WHD_ROQ1"/>
    <property type="match status" value="1"/>
</dbReference>
<evidence type="ECO:0000256" key="5">
    <source>
        <dbReference type="ARBA" id="ARBA00022821"/>
    </source>
</evidence>
<dbReference type="Gene3D" id="1.10.8.430">
    <property type="entry name" value="Helical domain of apoptotic protease-activating factors"/>
    <property type="match status" value="1"/>
</dbReference>
<keyword evidence="6" id="KW-0520">NAD</keyword>
<dbReference type="InterPro" id="IPR042197">
    <property type="entry name" value="Apaf_helical"/>
</dbReference>
<dbReference type="PRINTS" id="PR00364">
    <property type="entry name" value="DISEASERSIST"/>
</dbReference>
<evidence type="ECO:0000256" key="1">
    <source>
        <dbReference type="ARBA" id="ARBA00011982"/>
    </source>
</evidence>
<dbReference type="SUPFAM" id="SSF46785">
    <property type="entry name" value="Winged helix' DNA-binding domain"/>
    <property type="match status" value="1"/>
</dbReference>